<dbReference type="Gene3D" id="3.30.465.10">
    <property type="match status" value="1"/>
</dbReference>
<dbReference type="Pfam" id="PF01565">
    <property type="entry name" value="FAD_binding_4"/>
    <property type="match status" value="1"/>
</dbReference>
<dbReference type="EMBL" id="FWZX01000001">
    <property type="protein sequence ID" value="SME88972.1"/>
    <property type="molecule type" value="Genomic_DNA"/>
</dbReference>
<evidence type="ECO:0000256" key="3">
    <source>
        <dbReference type="ARBA" id="ARBA00022630"/>
    </source>
</evidence>
<dbReference type="RefSeq" id="WP_085120524.1">
    <property type="nucleotide sequence ID" value="NZ_FWZX01000001.1"/>
</dbReference>
<evidence type="ECO:0000313" key="8">
    <source>
        <dbReference type="Proteomes" id="UP000192917"/>
    </source>
</evidence>
<dbReference type="PROSITE" id="PS51387">
    <property type="entry name" value="FAD_PCMH"/>
    <property type="match status" value="1"/>
</dbReference>
<feature type="domain" description="FAD-binding PCMH-type" evidence="6">
    <location>
        <begin position="24"/>
        <end position="204"/>
    </location>
</feature>
<dbReference type="GO" id="GO:0071949">
    <property type="term" value="F:FAD binding"/>
    <property type="evidence" value="ECO:0007669"/>
    <property type="project" value="InterPro"/>
</dbReference>
<name>A0A1Y6B4J5_9PROT</name>
<keyword evidence="3" id="KW-0285">Flavoprotein</keyword>
<dbReference type="InterPro" id="IPR016166">
    <property type="entry name" value="FAD-bd_PCMH"/>
</dbReference>
<accession>A0A1Y6B4J5</accession>
<dbReference type="InterPro" id="IPR016169">
    <property type="entry name" value="FAD-bd_PCMH_sub2"/>
</dbReference>
<evidence type="ECO:0000313" key="7">
    <source>
        <dbReference type="EMBL" id="SME88972.1"/>
    </source>
</evidence>
<keyword evidence="5" id="KW-0560">Oxidoreductase</keyword>
<evidence type="ECO:0000256" key="2">
    <source>
        <dbReference type="ARBA" id="ARBA00005466"/>
    </source>
</evidence>
<keyword evidence="8" id="KW-1185">Reference proteome</keyword>
<protein>
    <submittedName>
        <fullName evidence="7">Berberine and berberine like</fullName>
    </submittedName>
</protein>
<keyword evidence="4" id="KW-0274">FAD</keyword>
<dbReference type="InterPro" id="IPR050416">
    <property type="entry name" value="FAD-linked_Oxidoreductase"/>
</dbReference>
<dbReference type="SUPFAM" id="SSF56176">
    <property type="entry name" value="FAD-binding/transporter-associated domain-like"/>
    <property type="match status" value="1"/>
</dbReference>
<comment type="similarity">
    <text evidence="2">Belongs to the oxygen-dependent FAD-linked oxidoreductase family.</text>
</comment>
<reference evidence="7 8" key="1">
    <citation type="submission" date="2017-04" db="EMBL/GenBank/DDBJ databases">
        <authorList>
            <person name="Afonso C.L."/>
            <person name="Miller P.J."/>
            <person name="Scott M.A."/>
            <person name="Spackman E."/>
            <person name="Goraichik I."/>
            <person name="Dimitrov K.M."/>
            <person name="Suarez D.L."/>
            <person name="Swayne D.E."/>
        </authorList>
    </citation>
    <scope>NUCLEOTIDE SEQUENCE [LARGE SCALE GENOMIC DNA]</scope>
    <source>
        <strain evidence="7 8">USBA 355</strain>
    </source>
</reference>
<comment type="cofactor">
    <cofactor evidence="1">
        <name>FAD</name>
        <dbReference type="ChEBI" id="CHEBI:57692"/>
    </cofactor>
</comment>
<dbReference type="Gene3D" id="3.40.462.20">
    <property type="match status" value="1"/>
</dbReference>
<evidence type="ECO:0000259" key="6">
    <source>
        <dbReference type="PROSITE" id="PS51387"/>
    </source>
</evidence>
<evidence type="ECO:0000256" key="4">
    <source>
        <dbReference type="ARBA" id="ARBA00022827"/>
    </source>
</evidence>
<dbReference type="GO" id="GO:0016491">
    <property type="term" value="F:oxidoreductase activity"/>
    <property type="evidence" value="ECO:0007669"/>
    <property type="project" value="UniProtKB-KW"/>
</dbReference>
<organism evidence="7 8">
    <name type="scientific">Tistlia consotensis USBA 355</name>
    <dbReference type="NCBI Taxonomy" id="560819"/>
    <lineage>
        <taxon>Bacteria</taxon>
        <taxon>Pseudomonadati</taxon>
        <taxon>Pseudomonadota</taxon>
        <taxon>Alphaproteobacteria</taxon>
        <taxon>Rhodospirillales</taxon>
        <taxon>Rhodovibrionaceae</taxon>
        <taxon>Tistlia</taxon>
    </lineage>
</organism>
<dbReference type="STRING" id="560819.SAMN05428998_101163"/>
<evidence type="ECO:0000256" key="5">
    <source>
        <dbReference type="ARBA" id="ARBA00023002"/>
    </source>
</evidence>
<sequence length="522" mass="56635">MPTPSPAGRPPILSDRQGFNRRWFAPNLAKVFTPASAAEVAAALDASVALQGQVKVASGRHCYESFVYSDQTRALIDLSGMKRVGVDESRGFYVEAGASNWDAYLGLLTGYDRTLPAGSCYSVGAGGHICGGGYGLLSRLHGLTVDHLTAVELAVKPDAGAPARIVTVDTGSRGDEALLYWASRGGGGGNFGIITRYYFEDPPAAPSEAALRIYSYDWEQFTTPGMLQQLLDVYTEQLASQRPETWNGFALLKLNHRAVGQINVIFQQALPRELGEDGRAWCHERAGAVESALAAIAPLRPQRGPLVGHVGWLGGLHPSSVSLQWLTYYEALQTLNGSGPNQRGKYKSAYMRKGFPAAQTAALFEGLQVVPPGLSADDMKQTLVQVDTYGGAINRLGTAATPVPQRDSILKLQYQTYWNTAQPIGAPDDARGRAQVDYLRGLYQAVYAPYGGTPDPARDPAGVVDGCYYNYPDVDLGTGPEVEQALWLYFKDNYRSHPMNLRAAKRAWDPNNFFRHAQSIPV</sequence>
<dbReference type="PANTHER" id="PTHR42973">
    <property type="entry name" value="BINDING OXIDOREDUCTASE, PUTATIVE (AFU_ORTHOLOGUE AFUA_1G17690)-RELATED"/>
    <property type="match status" value="1"/>
</dbReference>
<gene>
    <name evidence="7" type="ORF">SAMN05428998_101163</name>
</gene>
<dbReference type="InterPro" id="IPR036318">
    <property type="entry name" value="FAD-bd_PCMH-like_sf"/>
</dbReference>
<dbReference type="PANTHER" id="PTHR42973:SF39">
    <property type="entry name" value="FAD-BINDING PCMH-TYPE DOMAIN-CONTAINING PROTEIN"/>
    <property type="match status" value="1"/>
</dbReference>
<dbReference type="InterPro" id="IPR012951">
    <property type="entry name" value="BBE"/>
</dbReference>
<dbReference type="Pfam" id="PF08031">
    <property type="entry name" value="BBE"/>
    <property type="match status" value="1"/>
</dbReference>
<proteinExistence type="inferred from homology"/>
<dbReference type="AlphaFoldDB" id="A0A1Y6B4J5"/>
<evidence type="ECO:0000256" key="1">
    <source>
        <dbReference type="ARBA" id="ARBA00001974"/>
    </source>
</evidence>
<dbReference type="Proteomes" id="UP000192917">
    <property type="component" value="Unassembled WGS sequence"/>
</dbReference>
<dbReference type="InterPro" id="IPR006094">
    <property type="entry name" value="Oxid_FAD_bind_N"/>
</dbReference>